<evidence type="ECO:0000256" key="4">
    <source>
        <dbReference type="ARBA" id="ARBA00022840"/>
    </source>
</evidence>
<dbReference type="Proteomes" id="UP000318199">
    <property type="component" value="Unassembled WGS sequence"/>
</dbReference>
<dbReference type="Pfam" id="PF00005">
    <property type="entry name" value="ABC_tran"/>
    <property type="match status" value="1"/>
</dbReference>
<sequence length="269" mass="28882">MSSPGPNLPAKTTAGAAEIVRVEAVSKDFGGPKVLEEVTFSLTRGHVHSLIGPNGAGKTTLLNIVSCLYRPSSGRVLIDGRDLATLAPHELAVLGVARTFQNLKICRNMTMLENVLLGAHVGLQGGLWVGIFRPASVVRRDSELGERARRLIAMVGLDVTPETMPDALSYGALKRLELARALMNEPALLLLDEPAAGLNPSEKLEMGRLIGRLAEQRITVVLIEHDMKLVMGVSDHVVVLNYGRRIAEGTPHAVARDPDVIAAYLGTRL</sequence>
<feature type="domain" description="ABC transporter" evidence="5">
    <location>
        <begin position="20"/>
        <end position="267"/>
    </location>
</feature>
<keyword evidence="1" id="KW-0813">Transport</keyword>
<dbReference type="PANTHER" id="PTHR45772">
    <property type="entry name" value="CONSERVED COMPONENT OF ABC TRANSPORTER FOR NATURAL AMINO ACIDS-RELATED"/>
    <property type="match status" value="1"/>
</dbReference>
<evidence type="ECO:0000313" key="7">
    <source>
        <dbReference type="Proteomes" id="UP000318199"/>
    </source>
</evidence>
<dbReference type="RefSeq" id="WP_145892890.1">
    <property type="nucleotide sequence ID" value="NZ_VOBQ01000008.1"/>
</dbReference>
<protein>
    <submittedName>
        <fullName evidence="6">ABC transporter ATP-binding protein</fullName>
    </submittedName>
</protein>
<evidence type="ECO:0000256" key="1">
    <source>
        <dbReference type="ARBA" id="ARBA00022448"/>
    </source>
</evidence>
<evidence type="ECO:0000259" key="5">
    <source>
        <dbReference type="PROSITE" id="PS50893"/>
    </source>
</evidence>
<dbReference type="PROSITE" id="PS50893">
    <property type="entry name" value="ABC_TRANSPORTER_2"/>
    <property type="match status" value="1"/>
</dbReference>
<organism evidence="6 7">
    <name type="scientific">Caenimonas sedimenti</name>
    <dbReference type="NCBI Taxonomy" id="2596921"/>
    <lineage>
        <taxon>Bacteria</taxon>
        <taxon>Pseudomonadati</taxon>
        <taxon>Pseudomonadota</taxon>
        <taxon>Betaproteobacteria</taxon>
        <taxon>Burkholderiales</taxon>
        <taxon>Comamonadaceae</taxon>
        <taxon>Caenimonas</taxon>
    </lineage>
</organism>
<dbReference type="InterPro" id="IPR032823">
    <property type="entry name" value="BCA_ABC_TP_C"/>
</dbReference>
<dbReference type="GO" id="GO:0016887">
    <property type="term" value="F:ATP hydrolysis activity"/>
    <property type="evidence" value="ECO:0007669"/>
    <property type="project" value="InterPro"/>
</dbReference>
<dbReference type="GO" id="GO:0005524">
    <property type="term" value="F:ATP binding"/>
    <property type="evidence" value="ECO:0007669"/>
    <property type="project" value="UniProtKB-KW"/>
</dbReference>
<proteinExistence type="predicted"/>
<dbReference type="SUPFAM" id="SSF52540">
    <property type="entry name" value="P-loop containing nucleoside triphosphate hydrolases"/>
    <property type="match status" value="1"/>
</dbReference>
<keyword evidence="3" id="KW-0547">Nucleotide-binding</keyword>
<dbReference type="InterPro" id="IPR003439">
    <property type="entry name" value="ABC_transporter-like_ATP-bd"/>
</dbReference>
<keyword evidence="4 6" id="KW-0067">ATP-binding</keyword>
<evidence type="ECO:0000313" key="6">
    <source>
        <dbReference type="EMBL" id="TWO71274.1"/>
    </source>
</evidence>
<evidence type="ECO:0000256" key="3">
    <source>
        <dbReference type="ARBA" id="ARBA00022741"/>
    </source>
</evidence>
<keyword evidence="7" id="KW-1185">Reference proteome</keyword>
<dbReference type="InterPro" id="IPR027417">
    <property type="entry name" value="P-loop_NTPase"/>
</dbReference>
<dbReference type="Gene3D" id="3.40.50.300">
    <property type="entry name" value="P-loop containing nucleotide triphosphate hydrolases"/>
    <property type="match status" value="1"/>
</dbReference>
<gene>
    <name evidence="6" type="ORF">FN976_10095</name>
</gene>
<dbReference type="OrthoDB" id="5291558at2"/>
<dbReference type="InterPro" id="IPR003593">
    <property type="entry name" value="AAA+_ATPase"/>
</dbReference>
<comment type="caution">
    <text evidence="6">The sequence shown here is derived from an EMBL/GenBank/DDBJ whole genome shotgun (WGS) entry which is preliminary data.</text>
</comment>
<dbReference type="InterPro" id="IPR051120">
    <property type="entry name" value="ABC_AA/LPS_Transport"/>
</dbReference>
<keyword evidence="2" id="KW-0472">Membrane</keyword>
<keyword evidence="2" id="KW-1003">Cell membrane</keyword>
<dbReference type="Pfam" id="PF12399">
    <property type="entry name" value="BCA_ABC_TP_C"/>
    <property type="match status" value="1"/>
</dbReference>
<name>A0A562ZSZ9_9BURK</name>
<dbReference type="CDD" id="cd03219">
    <property type="entry name" value="ABC_Mj1267_LivG_branched"/>
    <property type="match status" value="1"/>
</dbReference>
<dbReference type="EMBL" id="VOBQ01000008">
    <property type="protein sequence ID" value="TWO71274.1"/>
    <property type="molecule type" value="Genomic_DNA"/>
</dbReference>
<dbReference type="AlphaFoldDB" id="A0A562ZSZ9"/>
<accession>A0A562ZSZ9</accession>
<dbReference type="GO" id="GO:0005886">
    <property type="term" value="C:plasma membrane"/>
    <property type="evidence" value="ECO:0007669"/>
    <property type="project" value="TreeGrafter"/>
</dbReference>
<dbReference type="FunFam" id="3.40.50.300:FF:000421">
    <property type="entry name" value="Branched-chain amino acid ABC transporter ATP-binding protein"/>
    <property type="match status" value="1"/>
</dbReference>
<reference evidence="6 7" key="1">
    <citation type="submission" date="2019-07" db="EMBL/GenBank/DDBJ databases">
        <title>Caenimonas sedimenti sp. nov., isolated from activated sludge.</title>
        <authorList>
            <person name="Xu J."/>
        </authorList>
    </citation>
    <scope>NUCLEOTIDE SEQUENCE [LARGE SCALE GENOMIC DNA]</scope>
    <source>
        <strain evidence="6 7">HX-9-20</strain>
    </source>
</reference>
<evidence type="ECO:0000256" key="2">
    <source>
        <dbReference type="ARBA" id="ARBA00022475"/>
    </source>
</evidence>
<dbReference type="SMART" id="SM00382">
    <property type="entry name" value="AAA"/>
    <property type="match status" value="1"/>
</dbReference>